<dbReference type="Proteomes" id="UP000054282">
    <property type="component" value="Unassembled WGS sequence"/>
</dbReference>
<organism evidence="1 2">
    <name type="scientific">Plasmodium falciparum (isolate Dd2)</name>
    <dbReference type="NCBI Taxonomy" id="57267"/>
    <lineage>
        <taxon>Eukaryota</taxon>
        <taxon>Sar</taxon>
        <taxon>Alveolata</taxon>
        <taxon>Apicomplexa</taxon>
        <taxon>Aconoidasida</taxon>
        <taxon>Haemosporida</taxon>
        <taxon>Plasmodiidae</taxon>
        <taxon>Plasmodium</taxon>
        <taxon>Plasmodium (Laverania)</taxon>
    </lineage>
</organism>
<reference evidence="2" key="2">
    <citation type="submission" date="2006-09" db="EMBL/GenBank/DDBJ databases">
        <title>The genome sequence of Plasmodium falciparum Dd2.</title>
        <authorList>
            <consortium name="The Broad Institute Genome Sequencing Platform"/>
            <person name="Birren B."/>
            <person name="Lander E."/>
            <person name="Galagan J."/>
            <person name="Nusbaum C."/>
            <person name="Devon K."/>
            <person name="Henn M."/>
            <person name="Jaffe D."/>
            <person name="Butler J."/>
            <person name="Alvarez P."/>
            <person name="Gnerre S."/>
            <person name="Grabherr M."/>
            <person name="Kleber M."/>
            <person name="Mauceli E."/>
            <person name="Brockman W."/>
            <person name="MacCallum I.A."/>
            <person name="Rounsley S."/>
            <person name="Young S."/>
            <person name="LaButti K."/>
            <person name="Pushparaj V."/>
            <person name="DeCaprio D."/>
            <person name="Crawford M."/>
            <person name="Koehrsen M."/>
            <person name="Engels R."/>
            <person name="Montgomery P."/>
            <person name="Pearson M."/>
            <person name="Howarth C."/>
            <person name="Larson L."/>
            <person name="Luoma S."/>
            <person name="White J."/>
            <person name="Kodira C."/>
            <person name="Zeng Q."/>
            <person name="O'Leary S."/>
            <person name="Yandava C."/>
            <person name="Alvarado L."/>
            <person name="Wirth D."/>
            <person name="Volkman S."/>
            <person name="Hartl D."/>
        </authorList>
    </citation>
    <scope>NUCLEOTIDE SEQUENCE [LARGE SCALE GENOMIC DNA]</scope>
</reference>
<accession>A0A0L7M9W7</accession>
<dbReference type="EMBL" id="GG702776">
    <property type="protein sequence ID" value="KOB89616.1"/>
    <property type="molecule type" value="Genomic_DNA"/>
</dbReference>
<name>A0A0L7M9W7_PLAF4</name>
<dbReference type="OrthoDB" id="6109at2759"/>
<gene>
    <name evidence="1" type="ORF">PFDG_05166</name>
</gene>
<dbReference type="AlphaFoldDB" id="A0A0L7M9W7"/>
<protein>
    <submittedName>
        <fullName evidence="1">Uncharacterized protein</fullName>
    </submittedName>
</protein>
<proteinExistence type="predicted"/>
<sequence length="112" mass="13579">MDDHNKFIVFSYKNYQDIDIVYIFNYFNFNRRNVKVINALNKQDKSNIALSLSNEGSIHLFHPFNHKRFLFKKKYINHKEIYPPNLAVTNRYSFKTRLFHPIHCLKFVHKNG</sequence>
<evidence type="ECO:0000313" key="2">
    <source>
        <dbReference type="Proteomes" id="UP000054282"/>
    </source>
</evidence>
<evidence type="ECO:0000313" key="1">
    <source>
        <dbReference type="EMBL" id="KOB89616.1"/>
    </source>
</evidence>
<reference evidence="2" key="1">
    <citation type="submission" date="2006-09" db="EMBL/GenBank/DDBJ databases">
        <title>Annotation of Plasmodium falciparum Dd2.</title>
        <authorList>
            <consortium name="The Broad Institute Genome Sequencing Platform"/>
            <person name="Volkman S.K."/>
            <person name="Neafsey D.E."/>
            <person name="Dash A.P."/>
            <person name="Chitnis C.E."/>
            <person name="Hartl D.L."/>
            <person name="Young S.K."/>
            <person name="Zeng Q."/>
            <person name="Koehrsen M."/>
            <person name="Alvarado L."/>
            <person name="Berlin A."/>
            <person name="Borenstein D."/>
            <person name="Chapman S.B."/>
            <person name="Chen Z."/>
            <person name="Engels R."/>
            <person name="Freedman E."/>
            <person name="Gellesch M."/>
            <person name="Goldberg J."/>
            <person name="Griggs A."/>
            <person name="Gujja S."/>
            <person name="Heilman E.R."/>
            <person name="Heiman D.I."/>
            <person name="Howarth C."/>
            <person name="Jen D."/>
            <person name="Larson L."/>
            <person name="Mehta T."/>
            <person name="Neiman D."/>
            <person name="Park D."/>
            <person name="Pearson M."/>
            <person name="Roberts A."/>
            <person name="Saif S."/>
            <person name="Shea T."/>
            <person name="Shenoy N."/>
            <person name="Sisk P."/>
            <person name="Stolte C."/>
            <person name="Sykes S."/>
            <person name="Walk T."/>
            <person name="White J."/>
            <person name="Yandava C."/>
            <person name="Haas B."/>
            <person name="Henn M.R."/>
            <person name="Nusbaum C."/>
            <person name="Birren B."/>
        </authorList>
    </citation>
    <scope>NUCLEOTIDE SEQUENCE [LARGE SCALE GENOMIC DNA]</scope>
</reference>
<dbReference type="KEGG" id="pfd:PFDG_05166"/>